<dbReference type="KEGG" id="fsc:FSU_1190"/>
<dbReference type="AlphaFoldDB" id="C9RMY4"/>
<evidence type="ECO:0000256" key="2">
    <source>
        <dbReference type="SAM" id="SignalP"/>
    </source>
</evidence>
<keyword evidence="6" id="KW-1185">Reference proteome</keyword>
<dbReference type="RefSeq" id="WP_014545518.1">
    <property type="nucleotide sequence ID" value="NC_013410.1"/>
</dbReference>
<dbReference type="KEGG" id="fsu:Fisuc_0752"/>
<dbReference type="HOGENOM" id="CLU_1370397_0_0_0"/>
<sequence length="199" mass="22029">MKKLLVILSAISLFLMGCAGSGPKDEGEALDNALVSFTSSVQSSRWQDALAYVTPDEARLIGTSDGYEFLPEYQTAASRLPLSTLRKAGLGVDSDGRLVGIKAVMDETNERYKVSEDQAKVGTNLKQMEDDRIKRRLEEGQKILQEEEATAHQEPQVEVLTNRLTDDEKRKYGSTGELLAPESTRDDSTTEESYNGDYK</sequence>
<dbReference type="EMBL" id="CP001792">
    <property type="protein sequence ID" value="ACX74362.1"/>
    <property type="molecule type" value="Genomic_DNA"/>
</dbReference>
<proteinExistence type="predicted"/>
<dbReference type="PATRIC" id="fig|59374.8.peg.1151"/>
<gene>
    <name evidence="3" type="ordered locus">Fisuc_0752</name>
    <name evidence="4" type="ordered locus">FSU_1190</name>
</gene>
<organism evidence="4 5">
    <name type="scientific">Fibrobacter succinogenes (strain ATCC 19169 / S85)</name>
    <dbReference type="NCBI Taxonomy" id="59374"/>
    <lineage>
        <taxon>Bacteria</taxon>
        <taxon>Pseudomonadati</taxon>
        <taxon>Fibrobacterota</taxon>
        <taxon>Fibrobacteria</taxon>
        <taxon>Fibrobacterales</taxon>
        <taxon>Fibrobacteraceae</taxon>
        <taxon>Fibrobacter</taxon>
    </lineage>
</organism>
<name>C9RMY4_FIBSS</name>
<reference evidence="5" key="2">
    <citation type="submission" date="2010-08" db="EMBL/GenBank/DDBJ databases">
        <title>Complete sequence of Fibrobacter succinogenes subsp. succinogenes S85.</title>
        <authorList>
            <person name="Durkin A.S."/>
            <person name="Nelson K.E."/>
            <person name="Morrison M."/>
            <person name="Forsberg C.W."/>
            <person name="Wilson D.B."/>
            <person name="Russell J.B."/>
            <person name="Cann I.K.O."/>
            <person name="Mackie R.I."/>
            <person name="White B.A."/>
        </authorList>
    </citation>
    <scope>NUCLEOTIDE SEQUENCE [LARGE SCALE GENOMIC DNA]</scope>
    <source>
        <strain evidence="5">ATCC 19169 / S85</strain>
    </source>
</reference>
<dbReference type="STRING" id="59374.FSU_1190"/>
<evidence type="ECO:0000313" key="5">
    <source>
        <dbReference type="Proteomes" id="UP000000517"/>
    </source>
</evidence>
<dbReference type="PROSITE" id="PS51257">
    <property type="entry name" value="PROKAR_LIPOPROTEIN"/>
    <property type="match status" value="1"/>
</dbReference>
<evidence type="ECO:0000313" key="4">
    <source>
        <dbReference type="EMBL" id="ADL26337.1"/>
    </source>
</evidence>
<accession>C9RMY4</accession>
<keyword evidence="2" id="KW-0732">Signal</keyword>
<feature type="region of interest" description="Disordered" evidence="1">
    <location>
        <begin position="146"/>
        <end position="199"/>
    </location>
</feature>
<protein>
    <submittedName>
        <fullName evidence="4">Putative lipoprotein</fullName>
    </submittedName>
</protein>
<feature type="signal peptide" evidence="2">
    <location>
        <begin position="1"/>
        <end position="21"/>
    </location>
</feature>
<reference evidence="4" key="3">
    <citation type="submission" date="2010-08" db="EMBL/GenBank/DDBJ databases">
        <authorList>
            <person name="Durkin A.S."/>
            <person name="Nelson K.E."/>
            <person name="Morrison M."/>
            <person name="Forsberg C.W."/>
            <person name="Wilson D.B."/>
            <person name="Russell J.B."/>
            <person name="Cann I.K.O."/>
            <person name="Mackie R.I."/>
            <person name="White B.A."/>
        </authorList>
    </citation>
    <scope>NUCLEOTIDE SEQUENCE</scope>
    <source>
        <strain evidence="4">S85</strain>
    </source>
</reference>
<keyword evidence="4" id="KW-0449">Lipoprotein</keyword>
<dbReference type="EMBL" id="CP002158">
    <property type="protein sequence ID" value="ADL26337.1"/>
    <property type="molecule type" value="Genomic_DNA"/>
</dbReference>
<evidence type="ECO:0000256" key="1">
    <source>
        <dbReference type="SAM" id="MobiDB-lite"/>
    </source>
</evidence>
<reference evidence="3 6" key="1">
    <citation type="submission" date="2009-10" db="EMBL/GenBank/DDBJ databases">
        <title>Complete sequence of Fibrobacter succinogenes subsp. succinogenes S85.</title>
        <authorList>
            <consortium name="US DOE Joint Genome Institute"/>
            <person name="Lucas S."/>
            <person name="Copeland A."/>
            <person name="Lapidus A."/>
            <person name="Glavina del Rio T."/>
            <person name="Tice H."/>
            <person name="Bruce D."/>
            <person name="Goodwin L."/>
            <person name="Pitluck S."/>
            <person name="Chertkov O."/>
            <person name="Detter J.C."/>
            <person name="Han C."/>
            <person name="Tapia R."/>
            <person name="Larimer F."/>
            <person name="Land M."/>
            <person name="Hauser L."/>
            <person name="Kyrpides N."/>
            <person name="Mikhailova N."/>
            <person name="Weimer P.J."/>
            <person name="Stevenson D.M."/>
            <person name="Boyum J."/>
            <person name="Brumm P.I."/>
            <person name="Mead D."/>
        </authorList>
    </citation>
    <scope>NUCLEOTIDE SEQUENCE [LARGE SCALE GENOMIC DNA]</scope>
    <source>
        <strain evidence="6">ATCC 19169 / S85</strain>
        <strain evidence="3">S85</strain>
    </source>
</reference>
<feature type="chain" id="PRO_5003001765" evidence="2">
    <location>
        <begin position="22"/>
        <end position="199"/>
    </location>
</feature>
<dbReference type="OrthoDB" id="9782752at2"/>
<dbReference type="Proteomes" id="UP000001497">
    <property type="component" value="Chromosome"/>
</dbReference>
<evidence type="ECO:0000313" key="3">
    <source>
        <dbReference type="EMBL" id="ACX74362.1"/>
    </source>
</evidence>
<dbReference type="Proteomes" id="UP000000517">
    <property type="component" value="Chromosome"/>
</dbReference>
<evidence type="ECO:0000313" key="6">
    <source>
        <dbReference type="Proteomes" id="UP000001497"/>
    </source>
</evidence>